<evidence type="ECO:0000256" key="1">
    <source>
        <dbReference type="SAM" id="MobiDB-lite"/>
    </source>
</evidence>
<evidence type="ECO:0000259" key="2">
    <source>
        <dbReference type="PROSITE" id="PS51673"/>
    </source>
</evidence>
<organism evidence="3 4">
    <name type="scientific">Scleropages formosus</name>
    <name type="common">Asian bonytongue</name>
    <name type="synonym">Osteoglossum formosum</name>
    <dbReference type="NCBI Taxonomy" id="113540"/>
    <lineage>
        <taxon>Eukaryota</taxon>
        <taxon>Metazoa</taxon>
        <taxon>Chordata</taxon>
        <taxon>Craniata</taxon>
        <taxon>Vertebrata</taxon>
        <taxon>Euteleostomi</taxon>
        <taxon>Actinopterygii</taxon>
        <taxon>Neopterygii</taxon>
        <taxon>Teleostei</taxon>
        <taxon>Osteoglossocephala</taxon>
        <taxon>Osteoglossomorpha</taxon>
        <taxon>Osteoglossiformes</taxon>
        <taxon>Osteoglossidae</taxon>
        <taxon>Scleropages</taxon>
    </lineage>
</organism>
<feature type="region of interest" description="Disordered" evidence="1">
    <location>
        <begin position="183"/>
        <end position="383"/>
    </location>
</feature>
<feature type="compositionally biased region" description="Pro residues" evidence="1">
    <location>
        <begin position="430"/>
        <end position="448"/>
    </location>
</feature>
<feature type="region of interest" description="Disordered" evidence="1">
    <location>
        <begin position="426"/>
        <end position="453"/>
    </location>
</feature>
<dbReference type="Proteomes" id="UP000034805">
    <property type="component" value="Unassembled WGS sequence"/>
</dbReference>
<dbReference type="AlphaFoldDB" id="A0A0P7X6F1"/>
<proteinExistence type="predicted"/>
<dbReference type="PANTHER" id="PTHR15672:SF12">
    <property type="entry name" value="R3H DOMAIN-CONTAINING PROTEIN 1"/>
    <property type="match status" value="1"/>
</dbReference>
<dbReference type="PANTHER" id="PTHR15672">
    <property type="entry name" value="CAMP-REGULATED PHOSPHOPROTEIN 21 RELATED R3H DOMAIN CONTAINING PROTEIN"/>
    <property type="match status" value="1"/>
</dbReference>
<dbReference type="EMBL" id="JARO02002506">
    <property type="protein sequence ID" value="KPP72501.1"/>
    <property type="molecule type" value="Genomic_DNA"/>
</dbReference>
<protein>
    <submittedName>
        <fullName evidence="3">R3H domain-containing protein 2-like</fullName>
    </submittedName>
</protein>
<accession>A0A0P7X6F1</accession>
<feature type="compositionally biased region" description="Polar residues" evidence="1">
    <location>
        <begin position="264"/>
        <end position="288"/>
    </location>
</feature>
<dbReference type="InterPro" id="IPR051937">
    <property type="entry name" value="R3H_domain_containing"/>
</dbReference>
<feature type="domain" description="SUZ" evidence="2">
    <location>
        <begin position="141"/>
        <end position="211"/>
    </location>
</feature>
<dbReference type="InterPro" id="IPR036867">
    <property type="entry name" value="R3H_dom_sf"/>
</dbReference>
<feature type="compositionally biased region" description="Polar residues" evidence="1">
    <location>
        <begin position="224"/>
        <end position="234"/>
    </location>
</feature>
<feature type="compositionally biased region" description="Polar residues" evidence="1">
    <location>
        <begin position="702"/>
        <end position="711"/>
    </location>
</feature>
<dbReference type="SUPFAM" id="SSF82708">
    <property type="entry name" value="R3H domain"/>
    <property type="match status" value="1"/>
</dbReference>
<feature type="compositionally biased region" description="Basic and acidic residues" evidence="1">
    <location>
        <begin position="64"/>
        <end position="98"/>
    </location>
</feature>
<name>A0A0P7X6F1_SCLFO</name>
<evidence type="ECO:0000313" key="3">
    <source>
        <dbReference type="EMBL" id="KPP72501.1"/>
    </source>
</evidence>
<dbReference type="GO" id="GO:0003676">
    <property type="term" value="F:nucleic acid binding"/>
    <property type="evidence" value="ECO:0007669"/>
    <property type="project" value="InterPro"/>
</dbReference>
<feature type="compositionally biased region" description="Polar residues" evidence="1">
    <location>
        <begin position="768"/>
        <end position="777"/>
    </location>
</feature>
<sequence>MRMSNTVTVKDTAETMRGSEAVEMDVPQTSGSQPKPDSREQIEPDRDGSTETQDKVQTQFTQSSEKEELPVEDEKEKNTEKLEKSEKMSRKMLSRDSSQEYTDSTGIDLHEFLVNTLKNNPRDRMMLLKLEQDILDFISNNEPDQKFSEHIKDDKTDDFQKRYILKRDNASLDRDDNMMRMRLKDDRRSKSIEEREEEYQRARDRIFAQDGQESFTLDKRIQQDETCNSTQQRRQIFRLKDNRSANSRQSSSENEPKYSEPRPWSSTDSDSSNRNLKPTMTKASSFSGISVLIRGDSSGSSKSRGRLSKTGKNLLIAPSPGSESSSSVGSSTGSLSHSQPPLPVPALTQPSQAAPAPAAYPTVSTSSSVSFEGGRNGPAVPSSNPSYYLLPLEATGMLPGSILVNPHTGQPFLSHDSSAVVYTPVTAQQPLPPPPPPPSQPAPHPHPPANHILSQQDSLGTQFSHMNLARQPSSEGHDAHAAIYPSSVVLQAPQQGSYMVAPPGQPVPAPAYPNPGTGTNQPVVAQQSYIQQPVQQVPTCYCAPGQYPHSNQPYRPVTPVQYNNPPSQALPQHTQQSGYQTVMPTQPQSYQNMVAVQPPQNQNLVSNQHSNMGSQIQGMMVQYPSMPSYQVSMPQGSQGIPQQTYQQAIIMPSQTSQGPMPASSVQVYYSVMPPNQQSTISSTVGFLPPQGTEQMPFPRTSPPCSSQQLPGQQCAGMPPSHSSGLVMMQLALPPSHQPRAHSPPQWKHSKYYSLDQQRAQKPSDLPSLDTSQSSPQLGSPATSPAQSPTPAHLTNMKNIRPSLSAMPIMPQFSRPFVPGQGDLS</sequence>
<dbReference type="Pfam" id="PF12752">
    <property type="entry name" value="SUZ"/>
    <property type="match status" value="1"/>
</dbReference>
<feature type="region of interest" description="Disordered" evidence="1">
    <location>
        <begin position="1"/>
        <end position="102"/>
    </location>
</feature>
<evidence type="ECO:0000313" key="4">
    <source>
        <dbReference type="Proteomes" id="UP000034805"/>
    </source>
</evidence>
<gene>
    <name evidence="3" type="ORF">Z043_108494</name>
</gene>
<feature type="compositionally biased region" description="Basic and acidic residues" evidence="1">
    <location>
        <begin position="183"/>
        <end position="207"/>
    </location>
</feature>
<dbReference type="InterPro" id="IPR024771">
    <property type="entry name" value="SUZ"/>
</dbReference>
<dbReference type="PROSITE" id="PS51673">
    <property type="entry name" value="SUZ"/>
    <property type="match status" value="1"/>
</dbReference>
<comment type="caution">
    <text evidence="3">The sequence shown here is derived from an EMBL/GenBank/DDBJ whole genome shotgun (WGS) entry which is preliminary data.</text>
</comment>
<feature type="compositionally biased region" description="Low complexity" evidence="1">
    <location>
        <begin position="779"/>
        <end position="791"/>
    </location>
</feature>
<reference evidence="3 4" key="1">
    <citation type="submission" date="2015-08" db="EMBL/GenBank/DDBJ databases">
        <title>The genome of the Asian arowana (Scleropages formosus).</title>
        <authorList>
            <person name="Tan M.H."/>
            <person name="Gan H.M."/>
            <person name="Croft L.J."/>
            <person name="Austin C.M."/>
        </authorList>
    </citation>
    <scope>NUCLEOTIDE SEQUENCE [LARGE SCALE GENOMIC DNA]</scope>
    <source>
        <strain evidence="3">Aro1</strain>
    </source>
</reference>
<dbReference type="Gene3D" id="3.30.1370.50">
    <property type="entry name" value="R3H-like domain"/>
    <property type="match status" value="1"/>
</dbReference>
<feature type="compositionally biased region" description="Low complexity" evidence="1">
    <location>
        <begin position="310"/>
        <end position="370"/>
    </location>
</feature>
<feature type="compositionally biased region" description="Basic and acidic residues" evidence="1">
    <location>
        <begin position="36"/>
        <end position="54"/>
    </location>
</feature>
<feature type="region of interest" description="Disordered" evidence="1">
    <location>
        <begin position="755"/>
        <end position="824"/>
    </location>
</feature>
<feature type="compositionally biased region" description="Polar residues" evidence="1">
    <location>
        <begin position="244"/>
        <end position="253"/>
    </location>
</feature>
<feature type="region of interest" description="Disordered" evidence="1">
    <location>
        <begin position="690"/>
        <end position="722"/>
    </location>
</feature>